<keyword evidence="2" id="KW-1133">Transmembrane helix</keyword>
<keyword evidence="4" id="KW-1185">Reference proteome</keyword>
<dbReference type="Proteomes" id="UP001501742">
    <property type="component" value="Unassembled WGS sequence"/>
</dbReference>
<feature type="compositionally biased region" description="Low complexity" evidence="1">
    <location>
        <begin position="98"/>
        <end position="107"/>
    </location>
</feature>
<evidence type="ECO:0000256" key="2">
    <source>
        <dbReference type="SAM" id="Phobius"/>
    </source>
</evidence>
<feature type="compositionally biased region" description="Low complexity" evidence="1">
    <location>
        <begin position="69"/>
        <end position="91"/>
    </location>
</feature>
<accession>A0ABP4K667</accession>
<organism evidence="3 4">
    <name type="scientific">Curtobacterium herbarum</name>
    <dbReference type="NCBI Taxonomy" id="150122"/>
    <lineage>
        <taxon>Bacteria</taxon>
        <taxon>Bacillati</taxon>
        <taxon>Actinomycetota</taxon>
        <taxon>Actinomycetes</taxon>
        <taxon>Micrococcales</taxon>
        <taxon>Microbacteriaceae</taxon>
        <taxon>Curtobacterium</taxon>
    </lineage>
</organism>
<keyword evidence="2" id="KW-0472">Membrane</keyword>
<proteinExistence type="predicted"/>
<evidence type="ECO:0000313" key="4">
    <source>
        <dbReference type="Proteomes" id="UP001501742"/>
    </source>
</evidence>
<dbReference type="EMBL" id="BAAAJX010000016">
    <property type="protein sequence ID" value="GAA1494405.1"/>
    <property type="molecule type" value="Genomic_DNA"/>
</dbReference>
<dbReference type="RefSeq" id="WP_204607030.1">
    <property type="nucleotide sequence ID" value="NZ_BAAAJX010000016.1"/>
</dbReference>
<evidence type="ECO:0000313" key="3">
    <source>
        <dbReference type="EMBL" id="GAA1494405.1"/>
    </source>
</evidence>
<feature type="region of interest" description="Disordered" evidence="1">
    <location>
        <begin position="69"/>
        <end position="108"/>
    </location>
</feature>
<evidence type="ECO:0000256" key="1">
    <source>
        <dbReference type="SAM" id="MobiDB-lite"/>
    </source>
</evidence>
<feature type="transmembrane region" description="Helical" evidence="2">
    <location>
        <begin position="40"/>
        <end position="62"/>
    </location>
</feature>
<sequence>MNTEPPTGDDLQRMLVSMKQNVLEHAEERHPKPRRHRSRIVIATVALLALGTAGGAVALAVVPQVQQAAPAPSPTTEPSVPASTPASAPVVDTPAPKPSASSAAAPSRYPTDCRALYSDADRERFFGRAPLTQTPAHPDGTTVPAPSTMRYGGGTWTASEWLDCAWADPRADISGIRVIIGSASAAELSGREDGLRAAGADCAPGDGGTVCTRTYRPDPPLADGTETSWWDGDGRWITITQVNSPTSGLLSATIAGLSSDRVGPGSWVVSGAGVGPITIGSAYQDVADEVRAVVPETTGSCPNPNVGIFGSGDVSLVVQQADGKVTGVEASAMTTAAGMGRGNTLDQLRAAYPGLTRTPGYGDDSSPAFAYWSVRDGDRSVTFEMDEGGDLVTGVWVGDDPRPPYEYCG</sequence>
<comment type="caution">
    <text evidence="3">The sequence shown here is derived from an EMBL/GenBank/DDBJ whole genome shotgun (WGS) entry which is preliminary data.</text>
</comment>
<gene>
    <name evidence="3" type="ORF">GCM10009627_27510</name>
</gene>
<name>A0ABP4K667_9MICO</name>
<protein>
    <submittedName>
        <fullName evidence="3">Uncharacterized protein</fullName>
    </submittedName>
</protein>
<reference evidence="4" key="1">
    <citation type="journal article" date="2019" name="Int. J. Syst. Evol. Microbiol.">
        <title>The Global Catalogue of Microorganisms (GCM) 10K type strain sequencing project: providing services to taxonomists for standard genome sequencing and annotation.</title>
        <authorList>
            <consortium name="The Broad Institute Genomics Platform"/>
            <consortium name="The Broad Institute Genome Sequencing Center for Infectious Disease"/>
            <person name="Wu L."/>
            <person name="Ma J."/>
        </authorList>
    </citation>
    <scope>NUCLEOTIDE SEQUENCE [LARGE SCALE GENOMIC DNA]</scope>
    <source>
        <strain evidence="4">JCM 12140</strain>
    </source>
</reference>
<keyword evidence="2" id="KW-0812">Transmembrane</keyword>